<reference evidence="2 3" key="1">
    <citation type="submission" date="2021-06" db="EMBL/GenBank/DDBJ databases">
        <authorList>
            <person name="Palmer J.M."/>
        </authorList>
    </citation>
    <scope>NUCLEOTIDE SEQUENCE [LARGE SCALE GENOMIC DNA]</scope>
    <source>
        <strain evidence="2 3">MEX-2019</strain>
        <tissue evidence="2">Muscle</tissue>
    </source>
</reference>
<feature type="compositionally biased region" description="Basic and acidic residues" evidence="1">
    <location>
        <begin position="104"/>
        <end position="118"/>
    </location>
</feature>
<evidence type="ECO:0000313" key="2">
    <source>
        <dbReference type="EMBL" id="KAK5618788.1"/>
    </source>
</evidence>
<feature type="region of interest" description="Disordered" evidence="1">
    <location>
        <begin position="96"/>
        <end position="189"/>
    </location>
</feature>
<evidence type="ECO:0000256" key="1">
    <source>
        <dbReference type="SAM" id="MobiDB-lite"/>
    </source>
</evidence>
<evidence type="ECO:0008006" key="4">
    <source>
        <dbReference type="Google" id="ProtNLM"/>
    </source>
</evidence>
<proteinExistence type="predicted"/>
<sequence length="189" mass="20982">MLLLPFPGRLGALFLHSWSSRSAPNLLKSGTTTPVSNVPVLHVTQEMDARGIKPRTGHHSTRSSASPVRTVWSTFVPDRQPRGGSVWHCGRINGGAEALNVGGDPRHETGSARREHEPNPFPLKRRQRGEKKRSKRRGRRERGKKQKDVLQTPRRSHAPRPAGGLLNRGGAAGNTEAWILEPRPSWRSE</sequence>
<protein>
    <recommendedName>
        <fullName evidence="4">Secreted protein</fullName>
    </recommendedName>
</protein>
<name>A0AAV9SBI8_9TELE</name>
<dbReference type="Proteomes" id="UP001311232">
    <property type="component" value="Unassembled WGS sequence"/>
</dbReference>
<feature type="compositionally biased region" description="Basic residues" evidence="1">
    <location>
        <begin position="123"/>
        <end position="145"/>
    </location>
</feature>
<organism evidence="2 3">
    <name type="scientific">Crenichthys baileyi</name>
    <name type="common">White River springfish</name>
    <dbReference type="NCBI Taxonomy" id="28760"/>
    <lineage>
        <taxon>Eukaryota</taxon>
        <taxon>Metazoa</taxon>
        <taxon>Chordata</taxon>
        <taxon>Craniata</taxon>
        <taxon>Vertebrata</taxon>
        <taxon>Euteleostomi</taxon>
        <taxon>Actinopterygii</taxon>
        <taxon>Neopterygii</taxon>
        <taxon>Teleostei</taxon>
        <taxon>Neoteleostei</taxon>
        <taxon>Acanthomorphata</taxon>
        <taxon>Ovalentaria</taxon>
        <taxon>Atherinomorphae</taxon>
        <taxon>Cyprinodontiformes</taxon>
        <taxon>Goodeidae</taxon>
        <taxon>Crenichthys</taxon>
    </lineage>
</organism>
<evidence type="ECO:0000313" key="3">
    <source>
        <dbReference type="Proteomes" id="UP001311232"/>
    </source>
</evidence>
<dbReference type="AlphaFoldDB" id="A0AAV9SBI8"/>
<gene>
    <name evidence="2" type="ORF">CRENBAI_011681</name>
</gene>
<keyword evidence="3" id="KW-1185">Reference proteome</keyword>
<comment type="caution">
    <text evidence="2">The sequence shown here is derived from an EMBL/GenBank/DDBJ whole genome shotgun (WGS) entry which is preliminary data.</text>
</comment>
<dbReference type="EMBL" id="JAHHUM010000600">
    <property type="protein sequence ID" value="KAK5618788.1"/>
    <property type="molecule type" value="Genomic_DNA"/>
</dbReference>
<accession>A0AAV9SBI8</accession>